<organism evidence="1 2">
    <name type="scientific">Aldrovandia affinis</name>
    <dbReference type="NCBI Taxonomy" id="143900"/>
    <lineage>
        <taxon>Eukaryota</taxon>
        <taxon>Metazoa</taxon>
        <taxon>Chordata</taxon>
        <taxon>Craniata</taxon>
        <taxon>Vertebrata</taxon>
        <taxon>Euteleostomi</taxon>
        <taxon>Actinopterygii</taxon>
        <taxon>Neopterygii</taxon>
        <taxon>Teleostei</taxon>
        <taxon>Notacanthiformes</taxon>
        <taxon>Halosauridae</taxon>
        <taxon>Aldrovandia</taxon>
    </lineage>
</organism>
<sequence length="206" mass="21851">MLFTAPFESVSSIATWPSPMVQRQGASGLCFYHAQFGAGAKKCCPPCSFDGPGDLPASPTNVRTGSWGPPLEAANGSVIQTSQTASGVMLPRVAVQLGFRHGESGSSPQPCKTRALQGLSRAMVDVVHLGIDYTHISTDQASDPNVWVYRTATTSLQLADVSFDGANASLLCDISTGQLRPVVPGSWRQRVFNTIHSLSHPGRKPL</sequence>
<proteinExistence type="predicted"/>
<dbReference type="EMBL" id="JAINUG010000168">
    <property type="protein sequence ID" value="KAJ8390528.1"/>
    <property type="molecule type" value="Genomic_DNA"/>
</dbReference>
<evidence type="ECO:0000313" key="1">
    <source>
        <dbReference type="EMBL" id="KAJ8390528.1"/>
    </source>
</evidence>
<protein>
    <submittedName>
        <fullName evidence="1">Uncharacterized protein</fullName>
    </submittedName>
</protein>
<name>A0AAD7RUR5_9TELE</name>
<reference evidence="1" key="1">
    <citation type="journal article" date="2023" name="Science">
        <title>Genome structures resolve the early diversification of teleost fishes.</title>
        <authorList>
            <person name="Parey E."/>
            <person name="Louis A."/>
            <person name="Montfort J."/>
            <person name="Bouchez O."/>
            <person name="Roques C."/>
            <person name="Iampietro C."/>
            <person name="Lluch J."/>
            <person name="Castinel A."/>
            <person name="Donnadieu C."/>
            <person name="Desvignes T."/>
            <person name="Floi Bucao C."/>
            <person name="Jouanno E."/>
            <person name="Wen M."/>
            <person name="Mejri S."/>
            <person name="Dirks R."/>
            <person name="Jansen H."/>
            <person name="Henkel C."/>
            <person name="Chen W.J."/>
            <person name="Zahm M."/>
            <person name="Cabau C."/>
            <person name="Klopp C."/>
            <person name="Thompson A.W."/>
            <person name="Robinson-Rechavi M."/>
            <person name="Braasch I."/>
            <person name="Lecointre G."/>
            <person name="Bobe J."/>
            <person name="Postlethwait J.H."/>
            <person name="Berthelot C."/>
            <person name="Roest Crollius H."/>
            <person name="Guiguen Y."/>
        </authorList>
    </citation>
    <scope>NUCLEOTIDE SEQUENCE</scope>
    <source>
        <strain evidence="1">NC1722</strain>
    </source>
</reference>
<accession>A0AAD7RUR5</accession>
<gene>
    <name evidence="1" type="ORF">AAFF_G00103250</name>
</gene>
<evidence type="ECO:0000313" key="2">
    <source>
        <dbReference type="Proteomes" id="UP001221898"/>
    </source>
</evidence>
<dbReference type="Proteomes" id="UP001221898">
    <property type="component" value="Unassembled WGS sequence"/>
</dbReference>
<comment type="caution">
    <text evidence="1">The sequence shown here is derived from an EMBL/GenBank/DDBJ whole genome shotgun (WGS) entry which is preliminary data.</text>
</comment>
<dbReference type="AlphaFoldDB" id="A0AAD7RUR5"/>
<keyword evidence="2" id="KW-1185">Reference proteome</keyword>